<keyword evidence="2" id="KW-1185">Reference proteome</keyword>
<evidence type="ECO:0000313" key="1">
    <source>
        <dbReference type="EMBL" id="RKR87449.1"/>
    </source>
</evidence>
<proteinExistence type="predicted"/>
<reference evidence="1 2" key="1">
    <citation type="submission" date="2018-10" db="EMBL/GenBank/DDBJ databases">
        <title>Sequencing the genomes of 1000 actinobacteria strains.</title>
        <authorList>
            <person name="Klenk H.-P."/>
        </authorList>
    </citation>
    <scope>NUCLEOTIDE SEQUENCE [LARGE SCALE GENOMIC DNA]</scope>
    <source>
        <strain evidence="1 2">DSM 45175</strain>
    </source>
</reference>
<protein>
    <submittedName>
        <fullName evidence="1">Uncharacterized protein</fullName>
    </submittedName>
</protein>
<evidence type="ECO:0000313" key="2">
    <source>
        <dbReference type="Proteomes" id="UP000277671"/>
    </source>
</evidence>
<comment type="caution">
    <text evidence="1">The sequence shown here is derived from an EMBL/GenBank/DDBJ whole genome shotgun (WGS) entry which is preliminary data.</text>
</comment>
<organism evidence="1 2">
    <name type="scientific">Micromonospora pisi</name>
    <dbReference type="NCBI Taxonomy" id="589240"/>
    <lineage>
        <taxon>Bacteria</taxon>
        <taxon>Bacillati</taxon>
        <taxon>Actinomycetota</taxon>
        <taxon>Actinomycetes</taxon>
        <taxon>Micromonosporales</taxon>
        <taxon>Micromonosporaceae</taxon>
        <taxon>Micromonospora</taxon>
    </lineage>
</organism>
<dbReference type="AlphaFoldDB" id="A0A495JHC0"/>
<name>A0A495JHC0_9ACTN</name>
<dbReference type="Proteomes" id="UP000277671">
    <property type="component" value="Unassembled WGS sequence"/>
</dbReference>
<accession>A0A495JHC0</accession>
<dbReference type="EMBL" id="RBKT01000001">
    <property type="protein sequence ID" value="RKR87449.1"/>
    <property type="molecule type" value="Genomic_DNA"/>
</dbReference>
<sequence length="86" mass="9818">MAASHLPLRPLWICRIDAYPWPCADARLDLTSGFRDRTVNLTLFLAAQYVDALNDLHTIDPTLGPPPDPRVLYERFLGWVPTRRTS</sequence>
<gene>
    <name evidence="1" type="ORF">BDK92_1725</name>
</gene>